<accession>A0A516KQV8</accession>
<reference evidence="1 2" key="1">
    <citation type="submission" date="2019-06" db="EMBL/GenBank/DDBJ databases">
        <authorList>
            <person name="Kirkpatrick B.L."/>
            <person name="Twichell C.M."/>
            <person name="Davis D.J."/>
            <person name="Hampton E.S."/>
            <person name="Nguyen T."/>
            <person name="Niekamp K.S."/>
            <person name="Riley K.M."/>
            <person name="Lawson J.L."/>
            <person name="Butela K.A."/>
            <person name="Garlena R.A."/>
            <person name="Russell D.A."/>
            <person name="Pope W.H."/>
            <person name="Jacobs-Sera D."/>
            <person name="Hatfull G.F."/>
        </authorList>
    </citation>
    <scope>NUCLEOTIDE SEQUENCE [LARGE SCALE GENOMIC DNA]</scope>
</reference>
<dbReference type="EMBL" id="MN062703">
    <property type="protein sequence ID" value="QDP44082.1"/>
    <property type="molecule type" value="Genomic_DNA"/>
</dbReference>
<protein>
    <submittedName>
        <fullName evidence="1">Uncharacterized protein</fullName>
    </submittedName>
</protein>
<dbReference type="GeneID" id="56214151"/>
<gene>
    <name evidence="1" type="primary">30</name>
    <name evidence="1" type="ORF">SEA_MCGALLEON_30</name>
</gene>
<organism evidence="1 2">
    <name type="scientific">Microbacterium phage McGalleon</name>
    <dbReference type="NCBI Taxonomy" id="2590936"/>
    <lineage>
        <taxon>Viruses</taxon>
        <taxon>Duplodnaviria</taxon>
        <taxon>Heunggongvirae</taxon>
        <taxon>Uroviricota</taxon>
        <taxon>Caudoviricetes</taxon>
        <taxon>Ilzatvirus</taxon>
        <taxon>Ilzatvirus mcgalleon</taxon>
    </lineage>
</organism>
<dbReference type="Proteomes" id="UP000320771">
    <property type="component" value="Segment"/>
</dbReference>
<evidence type="ECO:0000313" key="1">
    <source>
        <dbReference type="EMBL" id="QDP44082.1"/>
    </source>
</evidence>
<proteinExistence type="predicted"/>
<evidence type="ECO:0000313" key="2">
    <source>
        <dbReference type="Proteomes" id="UP000320771"/>
    </source>
</evidence>
<name>A0A516KQV8_9CAUD</name>
<dbReference type="RefSeq" id="YP_009908606.1">
    <property type="nucleotide sequence ID" value="NC_049927.1"/>
</dbReference>
<dbReference type="KEGG" id="vg:56214151"/>
<keyword evidence="2" id="KW-1185">Reference proteome</keyword>
<sequence>MAAPKVNFKVRTQAIAYSEGCKDGMALLITALEEGGDINYLLEVLEANARPEDRDRLNRYYDIKRAAGL</sequence>